<dbReference type="Proteomes" id="UP000002051">
    <property type="component" value="Chromosome 3"/>
</dbReference>
<keyword evidence="3" id="KW-1185">Reference proteome</keyword>
<sequence>MGRAGGNWIDVKPRRRKALRQEDRGLDRQREALWSDGRYGFGFRRSRFRFAVRDGGFLRERSWDSSPVEKACYTRSRHPSREDGVAFRRRVGRRLSRPRNLKEVVASRAVAAGFFERTREVVCERKDGAVSPLNRFVTFYFTNFPMLAPNFILRKGFEVCGMLEEVFVPNKLNINDEAYGFVRFSNVCDIDKLLRAVVEAMKADVTTSDKSGHVGKEAVVSCVRVRGGKLVKAVSGSDMEADGRHGQAGPILEKVRTSDLGREAVPKDLMAKAEGVSTKANVGDDTRQQQLCEANLANFQHKKLVRMYRLVVRDLIWARQGLIGMVTNGEAIPMIQRRVEDAGFRDVDIIPLGADRVFLHRLSNGNIMKIVSEAKLFFDLIFSNIVRWDKAVLPFQRVLVATTSLYIVNLTNTILIDGELVDIKMCEEWGVNLGDDACLHDVEEESNSSTDEGMNIGWIESWSKRKGLEADWMQKYED</sequence>
<evidence type="ECO:0000313" key="1">
    <source>
        <dbReference type="EMBL" id="KEH33095.1"/>
    </source>
</evidence>
<dbReference type="AlphaFoldDB" id="A0A072V4I1"/>
<evidence type="ECO:0008006" key="4">
    <source>
        <dbReference type="Google" id="ProtNLM"/>
    </source>
</evidence>
<dbReference type="GO" id="GO:0003729">
    <property type="term" value="F:mRNA binding"/>
    <property type="evidence" value="ECO:0000318"/>
    <property type="project" value="GO_Central"/>
</dbReference>
<organism evidence="1 3">
    <name type="scientific">Medicago truncatula</name>
    <name type="common">Barrel medic</name>
    <name type="synonym">Medicago tribuloides</name>
    <dbReference type="NCBI Taxonomy" id="3880"/>
    <lineage>
        <taxon>Eukaryota</taxon>
        <taxon>Viridiplantae</taxon>
        <taxon>Streptophyta</taxon>
        <taxon>Embryophyta</taxon>
        <taxon>Tracheophyta</taxon>
        <taxon>Spermatophyta</taxon>
        <taxon>Magnoliopsida</taxon>
        <taxon>eudicotyledons</taxon>
        <taxon>Gunneridae</taxon>
        <taxon>Pentapetalae</taxon>
        <taxon>rosids</taxon>
        <taxon>fabids</taxon>
        <taxon>Fabales</taxon>
        <taxon>Fabaceae</taxon>
        <taxon>Papilionoideae</taxon>
        <taxon>50 kb inversion clade</taxon>
        <taxon>NPAAA clade</taxon>
        <taxon>Hologalegina</taxon>
        <taxon>IRL clade</taxon>
        <taxon>Trifolieae</taxon>
        <taxon>Medicago</taxon>
    </lineage>
</organism>
<dbReference type="PANTHER" id="PTHR34427">
    <property type="entry name" value="DUF4283 DOMAIN PROTEIN"/>
    <property type="match status" value="1"/>
</dbReference>
<dbReference type="EMBL" id="CM001219">
    <property type="protein sequence ID" value="KEH33095.1"/>
    <property type="molecule type" value="Genomic_DNA"/>
</dbReference>
<proteinExistence type="predicted"/>
<dbReference type="HOGENOM" id="CLU_571582_0_0_1"/>
<name>A0A072V4I1_MEDTR</name>
<dbReference type="GO" id="GO:0000381">
    <property type="term" value="P:regulation of alternative mRNA splicing, via spliceosome"/>
    <property type="evidence" value="ECO:0000318"/>
    <property type="project" value="GO_Central"/>
</dbReference>
<evidence type="ECO:0000313" key="3">
    <source>
        <dbReference type="Proteomes" id="UP000002051"/>
    </source>
</evidence>
<dbReference type="GO" id="GO:0016607">
    <property type="term" value="C:nuclear speck"/>
    <property type="evidence" value="ECO:0000318"/>
    <property type="project" value="GO_Central"/>
</dbReference>
<reference evidence="1 3" key="2">
    <citation type="journal article" date="2014" name="BMC Genomics">
        <title>An improved genome release (version Mt4.0) for the model legume Medicago truncatula.</title>
        <authorList>
            <person name="Tang H."/>
            <person name="Krishnakumar V."/>
            <person name="Bidwell S."/>
            <person name="Rosen B."/>
            <person name="Chan A."/>
            <person name="Zhou S."/>
            <person name="Gentzbittel L."/>
            <person name="Childs K.L."/>
            <person name="Yandell M."/>
            <person name="Gundlach H."/>
            <person name="Mayer K.F."/>
            <person name="Schwartz D.C."/>
            <person name="Town C.D."/>
        </authorList>
    </citation>
    <scope>GENOME REANNOTATION</scope>
    <source>
        <strain evidence="1">A17</strain>
        <strain evidence="2 3">cv. Jemalong A17</strain>
    </source>
</reference>
<dbReference type="PANTHER" id="PTHR34427:SF5">
    <property type="entry name" value="DUF4283 DOMAIN-CONTAINING PROTEIN"/>
    <property type="match status" value="1"/>
</dbReference>
<accession>A0A072V4I1</accession>
<gene>
    <name evidence="1" type="ordered locus">MTR_3g022785</name>
</gene>
<reference evidence="2" key="3">
    <citation type="submission" date="2015-04" db="UniProtKB">
        <authorList>
            <consortium name="EnsemblPlants"/>
        </authorList>
    </citation>
    <scope>IDENTIFICATION</scope>
    <source>
        <strain evidence="2">cv. Jemalong A17</strain>
    </source>
</reference>
<dbReference type="EnsemblPlants" id="KEH33095">
    <property type="protein sequence ID" value="KEH33095"/>
    <property type="gene ID" value="MTR_3g022785"/>
</dbReference>
<reference evidence="1 3" key="1">
    <citation type="journal article" date="2011" name="Nature">
        <title>The Medicago genome provides insight into the evolution of rhizobial symbioses.</title>
        <authorList>
            <person name="Young N.D."/>
            <person name="Debelle F."/>
            <person name="Oldroyd G.E."/>
            <person name="Geurts R."/>
            <person name="Cannon S.B."/>
            <person name="Udvardi M.K."/>
            <person name="Benedito V.A."/>
            <person name="Mayer K.F."/>
            <person name="Gouzy J."/>
            <person name="Schoof H."/>
            <person name="Van de Peer Y."/>
            <person name="Proost S."/>
            <person name="Cook D.R."/>
            <person name="Meyers B.C."/>
            <person name="Spannagl M."/>
            <person name="Cheung F."/>
            <person name="De Mita S."/>
            <person name="Krishnakumar V."/>
            <person name="Gundlach H."/>
            <person name="Zhou S."/>
            <person name="Mudge J."/>
            <person name="Bharti A.K."/>
            <person name="Murray J.D."/>
            <person name="Naoumkina M.A."/>
            <person name="Rosen B."/>
            <person name="Silverstein K.A."/>
            <person name="Tang H."/>
            <person name="Rombauts S."/>
            <person name="Zhao P.X."/>
            <person name="Zhou P."/>
            <person name="Barbe V."/>
            <person name="Bardou P."/>
            <person name="Bechner M."/>
            <person name="Bellec A."/>
            <person name="Berger A."/>
            <person name="Berges H."/>
            <person name="Bidwell S."/>
            <person name="Bisseling T."/>
            <person name="Choisne N."/>
            <person name="Couloux A."/>
            <person name="Denny R."/>
            <person name="Deshpande S."/>
            <person name="Dai X."/>
            <person name="Doyle J.J."/>
            <person name="Dudez A.M."/>
            <person name="Farmer A.D."/>
            <person name="Fouteau S."/>
            <person name="Franken C."/>
            <person name="Gibelin C."/>
            <person name="Gish J."/>
            <person name="Goldstein S."/>
            <person name="Gonzalez A.J."/>
            <person name="Green P.J."/>
            <person name="Hallab A."/>
            <person name="Hartog M."/>
            <person name="Hua A."/>
            <person name="Humphray S.J."/>
            <person name="Jeong D.H."/>
            <person name="Jing Y."/>
            <person name="Jocker A."/>
            <person name="Kenton S.M."/>
            <person name="Kim D.J."/>
            <person name="Klee K."/>
            <person name="Lai H."/>
            <person name="Lang C."/>
            <person name="Lin S."/>
            <person name="Macmil S.L."/>
            <person name="Magdelenat G."/>
            <person name="Matthews L."/>
            <person name="McCorrison J."/>
            <person name="Monaghan E.L."/>
            <person name="Mun J.H."/>
            <person name="Najar F.Z."/>
            <person name="Nicholson C."/>
            <person name="Noirot C."/>
            <person name="O'Bleness M."/>
            <person name="Paule C.R."/>
            <person name="Poulain J."/>
            <person name="Prion F."/>
            <person name="Qin B."/>
            <person name="Qu C."/>
            <person name="Retzel E.F."/>
            <person name="Riddle C."/>
            <person name="Sallet E."/>
            <person name="Samain S."/>
            <person name="Samson N."/>
            <person name="Sanders I."/>
            <person name="Saurat O."/>
            <person name="Scarpelli C."/>
            <person name="Schiex T."/>
            <person name="Segurens B."/>
            <person name="Severin A.J."/>
            <person name="Sherrier D.J."/>
            <person name="Shi R."/>
            <person name="Sims S."/>
            <person name="Singer S.R."/>
            <person name="Sinharoy S."/>
            <person name="Sterck L."/>
            <person name="Viollet A."/>
            <person name="Wang B.B."/>
            <person name="Wang K."/>
            <person name="Wang M."/>
            <person name="Wang X."/>
            <person name="Warfsmann J."/>
            <person name="Weissenbach J."/>
            <person name="White D.D."/>
            <person name="White J.D."/>
            <person name="Wiley G.B."/>
            <person name="Wincker P."/>
            <person name="Xing Y."/>
            <person name="Yang L."/>
            <person name="Yao Z."/>
            <person name="Ying F."/>
            <person name="Zhai J."/>
            <person name="Zhou L."/>
            <person name="Zuber A."/>
            <person name="Denarie J."/>
            <person name="Dixon R.A."/>
            <person name="May G.D."/>
            <person name="Schwartz D.C."/>
            <person name="Rogers J."/>
            <person name="Quetier F."/>
            <person name="Town C.D."/>
            <person name="Roe B.A."/>
        </authorList>
    </citation>
    <scope>NUCLEOTIDE SEQUENCE [LARGE SCALE GENOMIC DNA]</scope>
    <source>
        <strain evidence="1">A17</strain>
        <strain evidence="2 3">cv. Jemalong A17</strain>
    </source>
</reference>
<evidence type="ECO:0000313" key="2">
    <source>
        <dbReference type="EnsemblPlants" id="KEH33095"/>
    </source>
</evidence>
<protein>
    <recommendedName>
        <fullName evidence="4">Nucleotide-binding alpha-beta plait domain-containing protein</fullName>
    </recommendedName>
</protein>